<proteinExistence type="inferred from homology"/>
<comment type="pathway">
    <text evidence="3 19">Cofactor biosynthesis; adenosylcobalamin biosynthesis; adenosylcobalamin from cob(II)yrinate a,c-diamide: step 7/7.</text>
</comment>
<dbReference type="Pfam" id="PF02654">
    <property type="entry name" value="CobS"/>
    <property type="match status" value="1"/>
</dbReference>
<feature type="transmembrane region" description="Helical" evidence="19">
    <location>
        <begin position="123"/>
        <end position="142"/>
    </location>
</feature>
<reference evidence="20 21" key="1">
    <citation type="submission" date="2016-11" db="EMBL/GenBank/DDBJ databases">
        <title>Complete genome sequence of Sulfitobacter sp. AM1-D1, a toxic bacteria associated with marine dinoflagellate Alexandrium minutum in East China Sea.</title>
        <authorList>
            <person name="Yang Q."/>
            <person name="Zhang X."/>
            <person name="Tian X."/>
        </authorList>
    </citation>
    <scope>NUCLEOTIDE SEQUENCE [LARGE SCALE GENOMIC DNA]</scope>
    <source>
        <strain evidence="20 21">AM1-D1</strain>
    </source>
</reference>
<evidence type="ECO:0000256" key="19">
    <source>
        <dbReference type="HAMAP-Rule" id="MF_00719"/>
    </source>
</evidence>
<comment type="catalytic activity">
    <reaction evidence="17 19">
        <text>alpha-ribazole + adenosylcob(III)inamide-GDP = adenosylcob(III)alamin + GMP + H(+)</text>
        <dbReference type="Rhea" id="RHEA:16049"/>
        <dbReference type="ChEBI" id="CHEBI:10329"/>
        <dbReference type="ChEBI" id="CHEBI:15378"/>
        <dbReference type="ChEBI" id="CHEBI:18408"/>
        <dbReference type="ChEBI" id="CHEBI:58115"/>
        <dbReference type="ChEBI" id="CHEBI:60487"/>
        <dbReference type="EC" id="2.7.8.26"/>
    </reaction>
</comment>
<dbReference type="GO" id="GO:0005886">
    <property type="term" value="C:plasma membrane"/>
    <property type="evidence" value="ECO:0007669"/>
    <property type="project" value="UniProtKB-SubCell"/>
</dbReference>
<dbReference type="Proteomes" id="UP000181897">
    <property type="component" value="Chromosome"/>
</dbReference>
<sequence>MDRSDISGPWQAYRPGDVVIALGLLTRLPLPASAFASLSGRAPARAAWAYPLVGLVIGGAGVAAAALATGVGLAPGVSAIFGLGVMVLLTGAMHEDGLADCADGFWGGWTRERRLEIMKDSQIGTYGVIALTLGLLLRWQLIATLIGAGTLAAGLIPAAMVSRGCMVWIMYRLPHARSGGLSRQTGTPPRLAMVGALILGAVAALFTGAWVCVIGASLAVTLASGALAQAKIGGQTGDVLGATQQVVEITVLTAITAATLS</sequence>
<protein>
    <recommendedName>
        <fullName evidence="6 19">Adenosylcobinamide-GDP ribazoletransferase</fullName>
        <ecNumber evidence="5 19">2.7.8.26</ecNumber>
    </recommendedName>
    <alternativeName>
        <fullName evidence="16 19">Cobalamin synthase</fullName>
    </alternativeName>
    <alternativeName>
        <fullName evidence="15 19">Cobalamin-5'-phosphate synthase</fullName>
    </alternativeName>
</protein>
<evidence type="ECO:0000256" key="18">
    <source>
        <dbReference type="ARBA" id="ARBA00049504"/>
    </source>
</evidence>
<evidence type="ECO:0000256" key="14">
    <source>
        <dbReference type="ARBA" id="ARBA00025228"/>
    </source>
</evidence>
<keyword evidence="13 19" id="KW-0472">Membrane</keyword>
<dbReference type="InterPro" id="IPR003805">
    <property type="entry name" value="CobS"/>
</dbReference>
<keyword evidence="8 19" id="KW-0169">Cobalamin biosynthesis</keyword>
<feature type="transmembrane region" description="Helical" evidence="19">
    <location>
        <begin position="48"/>
        <end position="67"/>
    </location>
</feature>
<keyword evidence="21" id="KW-1185">Reference proteome</keyword>
<dbReference type="EC" id="2.7.8.26" evidence="5 19"/>
<feature type="transmembrane region" description="Helical" evidence="19">
    <location>
        <begin position="148"/>
        <end position="171"/>
    </location>
</feature>
<dbReference type="KEGG" id="suam:BOO69_12085"/>
<evidence type="ECO:0000256" key="16">
    <source>
        <dbReference type="ARBA" id="ARBA00032853"/>
    </source>
</evidence>
<evidence type="ECO:0000256" key="10">
    <source>
        <dbReference type="ARBA" id="ARBA00022692"/>
    </source>
</evidence>
<evidence type="ECO:0000256" key="12">
    <source>
        <dbReference type="ARBA" id="ARBA00022989"/>
    </source>
</evidence>
<evidence type="ECO:0000256" key="2">
    <source>
        <dbReference type="ARBA" id="ARBA00004651"/>
    </source>
</evidence>
<dbReference type="AlphaFoldDB" id="A0A1J0WMG5"/>
<comment type="function">
    <text evidence="14 19">Joins adenosylcobinamide-GDP and alpha-ribazole to generate adenosylcobalamin (Ado-cobalamin). Also synthesizes adenosylcobalamin 5'-phosphate from adenosylcobinamide-GDP and alpha-ribazole 5'-phosphate.</text>
</comment>
<dbReference type="PANTHER" id="PTHR34148">
    <property type="entry name" value="ADENOSYLCOBINAMIDE-GDP RIBAZOLETRANSFERASE"/>
    <property type="match status" value="1"/>
</dbReference>
<comment type="similarity">
    <text evidence="4 19">Belongs to the CobS family.</text>
</comment>
<comment type="catalytic activity">
    <reaction evidence="18 19">
        <text>alpha-ribazole 5'-phosphate + adenosylcob(III)inamide-GDP = adenosylcob(III)alamin 5'-phosphate + GMP + H(+)</text>
        <dbReference type="Rhea" id="RHEA:23560"/>
        <dbReference type="ChEBI" id="CHEBI:15378"/>
        <dbReference type="ChEBI" id="CHEBI:57918"/>
        <dbReference type="ChEBI" id="CHEBI:58115"/>
        <dbReference type="ChEBI" id="CHEBI:60487"/>
        <dbReference type="ChEBI" id="CHEBI:60493"/>
        <dbReference type="EC" id="2.7.8.26"/>
    </reaction>
</comment>
<comment type="subcellular location">
    <subcellularLocation>
        <location evidence="2 19">Cell membrane</location>
        <topology evidence="2 19">Multi-pass membrane protein</topology>
    </subcellularLocation>
</comment>
<name>A0A1J0WMG5_9RHOB</name>
<evidence type="ECO:0000313" key="20">
    <source>
        <dbReference type="EMBL" id="APE45453.1"/>
    </source>
</evidence>
<evidence type="ECO:0000256" key="5">
    <source>
        <dbReference type="ARBA" id="ARBA00013200"/>
    </source>
</evidence>
<evidence type="ECO:0000256" key="15">
    <source>
        <dbReference type="ARBA" id="ARBA00032605"/>
    </source>
</evidence>
<evidence type="ECO:0000256" key="9">
    <source>
        <dbReference type="ARBA" id="ARBA00022679"/>
    </source>
</evidence>
<evidence type="ECO:0000256" key="1">
    <source>
        <dbReference type="ARBA" id="ARBA00001946"/>
    </source>
</evidence>
<dbReference type="HAMAP" id="MF_00719">
    <property type="entry name" value="CobS"/>
    <property type="match status" value="1"/>
</dbReference>
<keyword evidence="7 19" id="KW-1003">Cell membrane</keyword>
<feature type="transmembrane region" description="Helical" evidence="19">
    <location>
        <begin position="191"/>
        <end position="211"/>
    </location>
</feature>
<dbReference type="EMBL" id="CP018076">
    <property type="protein sequence ID" value="APE45453.1"/>
    <property type="molecule type" value="Genomic_DNA"/>
</dbReference>
<keyword evidence="9 19" id="KW-0808">Transferase</keyword>
<dbReference type="GO" id="GO:0008818">
    <property type="term" value="F:cobalamin 5'-phosphate synthase activity"/>
    <property type="evidence" value="ECO:0007669"/>
    <property type="project" value="UniProtKB-UniRule"/>
</dbReference>
<evidence type="ECO:0000256" key="8">
    <source>
        <dbReference type="ARBA" id="ARBA00022573"/>
    </source>
</evidence>
<evidence type="ECO:0000256" key="3">
    <source>
        <dbReference type="ARBA" id="ARBA00004663"/>
    </source>
</evidence>
<evidence type="ECO:0000256" key="13">
    <source>
        <dbReference type="ARBA" id="ARBA00023136"/>
    </source>
</evidence>
<evidence type="ECO:0000256" key="17">
    <source>
        <dbReference type="ARBA" id="ARBA00048623"/>
    </source>
</evidence>
<dbReference type="UniPathway" id="UPA00148">
    <property type="reaction ID" value="UER00238"/>
</dbReference>
<dbReference type="PANTHER" id="PTHR34148:SF1">
    <property type="entry name" value="ADENOSYLCOBINAMIDE-GDP RIBAZOLETRANSFERASE"/>
    <property type="match status" value="1"/>
</dbReference>
<evidence type="ECO:0000256" key="6">
    <source>
        <dbReference type="ARBA" id="ARBA00015850"/>
    </source>
</evidence>
<dbReference type="STRING" id="1917485.BOO69_12085"/>
<evidence type="ECO:0000313" key="21">
    <source>
        <dbReference type="Proteomes" id="UP000181897"/>
    </source>
</evidence>
<evidence type="ECO:0000256" key="11">
    <source>
        <dbReference type="ARBA" id="ARBA00022842"/>
    </source>
</evidence>
<gene>
    <name evidence="19" type="primary">cobS</name>
    <name evidence="20" type="ORF">BOO69_12085</name>
</gene>
<evidence type="ECO:0000256" key="4">
    <source>
        <dbReference type="ARBA" id="ARBA00010561"/>
    </source>
</evidence>
<keyword evidence="11 19" id="KW-0460">Magnesium</keyword>
<evidence type="ECO:0000256" key="7">
    <source>
        <dbReference type="ARBA" id="ARBA00022475"/>
    </source>
</evidence>
<dbReference type="GO" id="GO:0009236">
    <property type="term" value="P:cobalamin biosynthetic process"/>
    <property type="evidence" value="ECO:0007669"/>
    <property type="project" value="UniProtKB-UniRule"/>
</dbReference>
<organism evidence="20 21">
    <name type="scientific">Sulfitobacter alexandrii</name>
    <dbReference type="NCBI Taxonomy" id="1917485"/>
    <lineage>
        <taxon>Bacteria</taxon>
        <taxon>Pseudomonadati</taxon>
        <taxon>Pseudomonadota</taxon>
        <taxon>Alphaproteobacteria</taxon>
        <taxon>Rhodobacterales</taxon>
        <taxon>Roseobacteraceae</taxon>
        <taxon>Sulfitobacter</taxon>
    </lineage>
</organism>
<comment type="cofactor">
    <cofactor evidence="1 19">
        <name>Mg(2+)</name>
        <dbReference type="ChEBI" id="CHEBI:18420"/>
    </cofactor>
</comment>
<dbReference type="GO" id="GO:0051073">
    <property type="term" value="F:adenosylcobinamide-GDP ribazoletransferase activity"/>
    <property type="evidence" value="ECO:0007669"/>
    <property type="project" value="UniProtKB-UniRule"/>
</dbReference>
<keyword evidence="12 19" id="KW-1133">Transmembrane helix</keyword>
<keyword evidence="10 19" id="KW-0812">Transmembrane</keyword>
<feature type="transmembrane region" description="Helical" evidence="19">
    <location>
        <begin position="73"/>
        <end position="92"/>
    </location>
</feature>
<accession>A0A1J0WMG5</accession>